<accession>A0A395GTP8</accession>
<gene>
    <name evidence="1" type="ORF">BO80DRAFT_447170</name>
</gene>
<dbReference type="InterPro" id="IPR011009">
    <property type="entry name" value="Kinase-like_dom_sf"/>
</dbReference>
<protein>
    <recommendedName>
        <fullName evidence="3">Protein kinase domain-containing protein</fullName>
    </recommendedName>
</protein>
<organism evidence="1 2">
    <name type="scientific">Aspergillus ibericus CBS 121593</name>
    <dbReference type="NCBI Taxonomy" id="1448316"/>
    <lineage>
        <taxon>Eukaryota</taxon>
        <taxon>Fungi</taxon>
        <taxon>Dikarya</taxon>
        <taxon>Ascomycota</taxon>
        <taxon>Pezizomycotina</taxon>
        <taxon>Eurotiomycetes</taxon>
        <taxon>Eurotiomycetidae</taxon>
        <taxon>Eurotiales</taxon>
        <taxon>Aspergillaceae</taxon>
        <taxon>Aspergillus</taxon>
        <taxon>Aspergillus subgen. Circumdati</taxon>
    </lineage>
</organism>
<dbReference type="AlphaFoldDB" id="A0A395GTP8"/>
<evidence type="ECO:0008006" key="3">
    <source>
        <dbReference type="Google" id="ProtNLM"/>
    </source>
</evidence>
<evidence type="ECO:0000313" key="1">
    <source>
        <dbReference type="EMBL" id="RAK98809.1"/>
    </source>
</evidence>
<name>A0A395GTP8_9EURO</name>
<evidence type="ECO:0000313" key="2">
    <source>
        <dbReference type="Proteomes" id="UP000249402"/>
    </source>
</evidence>
<dbReference type="EMBL" id="KZ824451">
    <property type="protein sequence ID" value="RAK98809.1"/>
    <property type="molecule type" value="Genomic_DNA"/>
</dbReference>
<dbReference type="RefSeq" id="XP_025573137.1">
    <property type="nucleotide sequence ID" value="XM_025721593.1"/>
</dbReference>
<dbReference type="VEuPathDB" id="FungiDB:BO80DRAFT_447170"/>
<dbReference type="OrthoDB" id="4062651at2759"/>
<dbReference type="SUPFAM" id="SSF56112">
    <property type="entry name" value="Protein kinase-like (PK-like)"/>
    <property type="match status" value="1"/>
</dbReference>
<sequence length="230" mass="25871">MSEHADPSPITYGLLQCDSEVGGDADVILEARQTLFRVQLRCQPPADYDQVNTIEGQFLSRLAGSEDENALDELGILLRPLCQPFFHTHAQVYGDDLESHLINPEIILQLVTKDGQSRVLELGLIKLILERMIYEVDVDGTVFICKLGGMDYDSFAREYDQVKKILDCLHRNKIIWGDVKAGNVLIDGQRDAWVVDFGGKYTKGWVSEDLRETIAGGLEGLQSLHRFLHL</sequence>
<keyword evidence="2" id="KW-1185">Reference proteome</keyword>
<dbReference type="GeneID" id="37226458"/>
<proteinExistence type="predicted"/>
<reference evidence="1 2" key="1">
    <citation type="submission" date="2018-02" db="EMBL/GenBank/DDBJ databases">
        <title>The genomes of Aspergillus section Nigri reveals drivers in fungal speciation.</title>
        <authorList>
            <consortium name="DOE Joint Genome Institute"/>
            <person name="Vesth T.C."/>
            <person name="Nybo J."/>
            <person name="Theobald S."/>
            <person name="Brandl J."/>
            <person name="Frisvad J.C."/>
            <person name="Nielsen K.F."/>
            <person name="Lyhne E.K."/>
            <person name="Kogle M.E."/>
            <person name="Kuo A."/>
            <person name="Riley R."/>
            <person name="Clum A."/>
            <person name="Nolan M."/>
            <person name="Lipzen A."/>
            <person name="Salamov A."/>
            <person name="Henrissat B."/>
            <person name="Wiebenga A."/>
            <person name="De vries R.P."/>
            <person name="Grigoriev I.V."/>
            <person name="Mortensen U.H."/>
            <person name="Andersen M.R."/>
            <person name="Baker S.E."/>
        </authorList>
    </citation>
    <scope>NUCLEOTIDE SEQUENCE [LARGE SCALE GENOMIC DNA]</scope>
    <source>
        <strain evidence="1 2">CBS 121593</strain>
    </source>
</reference>
<dbReference type="Proteomes" id="UP000249402">
    <property type="component" value="Unassembled WGS sequence"/>
</dbReference>
<dbReference type="Gene3D" id="1.10.510.10">
    <property type="entry name" value="Transferase(Phosphotransferase) domain 1"/>
    <property type="match status" value="1"/>
</dbReference>